<dbReference type="PANTHER" id="PTHR39327">
    <property type="match status" value="1"/>
</dbReference>
<gene>
    <name evidence="3" type="ORF">MAE02_47080</name>
</gene>
<evidence type="ECO:0000313" key="3">
    <source>
        <dbReference type="EMBL" id="GEO17012.1"/>
    </source>
</evidence>
<dbReference type="Gene3D" id="3.10.620.30">
    <property type="match status" value="1"/>
</dbReference>
<sequence length="186" mass="19763">MTFISHGFAGGLLLAAIATLQTTPVLAKPVAQLPLTPQRMAELQQINSHVNSTIVEVSDMEQYGREDVWALPTSGKGDCEDFALLKRKLLLQRGWPASALSISVGTTSQGEAHAVLTVTTASGDYVLDNLTSAILPTSQTGHAIHSRQSGRGWISASGERTSEPTVDLPVARRLPVAQAGSRRPRG</sequence>
<reference evidence="3 4" key="1">
    <citation type="submission" date="2019-07" db="EMBL/GenBank/DDBJ databases">
        <title>Whole genome shotgun sequence of Microvirga aerophila NBRC 106136.</title>
        <authorList>
            <person name="Hosoyama A."/>
            <person name="Uohara A."/>
            <person name="Ohji S."/>
            <person name="Ichikawa N."/>
        </authorList>
    </citation>
    <scope>NUCLEOTIDE SEQUENCE [LARGE SCALE GENOMIC DNA]</scope>
    <source>
        <strain evidence="3 4">NBRC 106136</strain>
    </source>
</reference>
<keyword evidence="4" id="KW-1185">Reference proteome</keyword>
<protein>
    <recommendedName>
        <fullName evidence="5">Transglutaminase</fullName>
    </recommendedName>
</protein>
<dbReference type="RefSeq" id="WP_170285070.1">
    <property type="nucleotide sequence ID" value="NZ_BJYU01000085.1"/>
</dbReference>
<organism evidence="3 4">
    <name type="scientific">Microvirga aerophila</name>
    <dbReference type="NCBI Taxonomy" id="670291"/>
    <lineage>
        <taxon>Bacteria</taxon>
        <taxon>Pseudomonadati</taxon>
        <taxon>Pseudomonadota</taxon>
        <taxon>Alphaproteobacteria</taxon>
        <taxon>Hyphomicrobiales</taxon>
        <taxon>Methylobacteriaceae</taxon>
        <taxon>Microvirga</taxon>
    </lineage>
</organism>
<dbReference type="EMBL" id="BJYU01000085">
    <property type="protein sequence ID" value="GEO17012.1"/>
    <property type="molecule type" value="Genomic_DNA"/>
</dbReference>
<accession>A0A512BYH0</accession>
<proteinExistence type="predicted"/>
<feature type="signal peptide" evidence="2">
    <location>
        <begin position="1"/>
        <end position="27"/>
    </location>
</feature>
<evidence type="ECO:0000313" key="4">
    <source>
        <dbReference type="Proteomes" id="UP000321085"/>
    </source>
</evidence>
<evidence type="ECO:0008006" key="5">
    <source>
        <dbReference type="Google" id="ProtNLM"/>
    </source>
</evidence>
<dbReference type="Pfam" id="PF06035">
    <property type="entry name" value="Peptidase_C93"/>
    <property type="match status" value="1"/>
</dbReference>
<feature type="chain" id="PRO_5021840541" description="Transglutaminase" evidence="2">
    <location>
        <begin position="28"/>
        <end position="186"/>
    </location>
</feature>
<evidence type="ECO:0000256" key="2">
    <source>
        <dbReference type="SAM" id="SignalP"/>
    </source>
</evidence>
<feature type="region of interest" description="Disordered" evidence="1">
    <location>
        <begin position="146"/>
        <end position="165"/>
    </location>
</feature>
<name>A0A512BYH0_9HYPH</name>
<dbReference type="AlphaFoldDB" id="A0A512BYH0"/>
<comment type="caution">
    <text evidence="3">The sequence shown here is derived from an EMBL/GenBank/DDBJ whole genome shotgun (WGS) entry which is preliminary data.</text>
</comment>
<keyword evidence="2" id="KW-0732">Signal</keyword>
<evidence type="ECO:0000256" key="1">
    <source>
        <dbReference type="SAM" id="MobiDB-lite"/>
    </source>
</evidence>
<dbReference type="InterPro" id="IPR010319">
    <property type="entry name" value="Transglutaminase-like_Cys_pept"/>
</dbReference>
<dbReference type="Proteomes" id="UP000321085">
    <property type="component" value="Unassembled WGS sequence"/>
</dbReference>
<dbReference type="PANTHER" id="PTHR39327:SF1">
    <property type="entry name" value="BLR5470 PROTEIN"/>
    <property type="match status" value="1"/>
</dbReference>